<dbReference type="GO" id="GO:0005882">
    <property type="term" value="C:intermediate filament"/>
    <property type="evidence" value="ECO:0007669"/>
    <property type="project" value="UniProtKB-KW"/>
</dbReference>
<dbReference type="InterPro" id="IPR036415">
    <property type="entry name" value="Lamin_tail_dom_sf"/>
</dbReference>
<dbReference type="GO" id="GO:0006998">
    <property type="term" value="P:nuclear envelope organization"/>
    <property type="evidence" value="ECO:0007669"/>
    <property type="project" value="TreeGrafter"/>
</dbReference>
<dbReference type="Proteomes" id="UP000593567">
    <property type="component" value="Unassembled WGS sequence"/>
</dbReference>
<proteinExistence type="inferred from homology"/>
<evidence type="ECO:0000256" key="1">
    <source>
        <dbReference type="ARBA" id="ARBA00004123"/>
    </source>
</evidence>
<feature type="compositionally biased region" description="Low complexity" evidence="7">
    <location>
        <begin position="14"/>
        <end position="33"/>
    </location>
</feature>
<name>A0A7J7IYI7_BUGNE</name>
<feature type="domain" description="LTD" evidence="8">
    <location>
        <begin position="429"/>
        <end position="506"/>
    </location>
</feature>
<evidence type="ECO:0000256" key="3">
    <source>
        <dbReference type="ARBA" id="ARBA00023054"/>
    </source>
</evidence>
<evidence type="ECO:0000256" key="6">
    <source>
        <dbReference type="SAM" id="Coils"/>
    </source>
</evidence>
<accession>A0A7J7IYI7</accession>
<dbReference type="Pfam" id="PF00038">
    <property type="entry name" value="Filament"/>
    <property type="match status" value="1"/>
</dbReference>
<evidence type="ECO:0000259" key="9">
    <source>
        <dbReference type="PROSITE" id="PS51842"/>
    </source>
</evidence>
<dbReference type="GO" id="GO:0090435">
    <property type="term" value="P:protein localization to nuclear envelope"/>
    <property type="evidence" value="ECO:0007669"/>
    <property type="project" value="TreeGrafter"/>
</dbReference>
<dbReference type="Gene3D" id="1.20.5.500">
    <property type="entry name" value="Single helix bin"/>
    <property type="match status" value="1"/>
</dbReference>
<dbReference type="FunFam" id="1.20.5.170:FF:000058">
    <property type="entry name" value="Intermediate filament protein B"/>
    <property type="match status" value="1"/>
</dbReference>
<dbReference type="GO" id="GO:0051664">
    <property type="term" value="P:nuclear pore localization"/>
    <property type="evidence" value="ECO:0007669"/>
    <property type="project" value="TreeGrafter"/>
</dbReference>
<feature type="coiled-coil region" evidence="6">
    <location>
        <begin position="295"/>
        <end position="368"/>
    </location>
</feature>
<evidence type="ECO:0000256" key="4">
    <source>
        <dbReference type="ARBA" id="ARBA00023242"/>
    </source>
</evidence>
<dbReference type="GO" id="GO:0005652">
    <property type="term" value="C:nuclear lamina"/>
    <property type="evidence" value="ECO:0007669"/>
    <property type="project" value="TreeGrafter"/>
</dbReference>
<feature type="region of interest" description="Disordered" evidence="7">
    <location>
        <begin position="396"/>
        <end position="444"/>
    </location>
</feature>
<dbReference type="PANTHER" id="PTHR45721">
    <property type="entry name" value="LAMIN DM0-RELATED"/>
    <property type="match status" value="1"/>
</dbReference>
<dbReference type="SUPFAM" id="SSF74853">
    <property type="entry name" value="Lamin A/C globular tail domain"/>
    <property type="match status" value="1"/>
</dbReference>
<organism evidence="10 11">
    <name type="scientific">Bugula neritina</name>
    <name type="common">Brown bryozoan</name>
    <name type="synonym">Sertularia neritina</name>
    <dbReference type="NCBI Taxonomy" id="10212"/>
    <lineage>
        <taxon>Eukaryota</taxon>
        <taxon>Metazoa</taxon>
        <taxon>Spiralia</taxon>
        <taxon>Lophotrochozoa</taxon>
        <taxon>Bryozoa</taxon>
        <taxon>Gymnolaemata</taxon>
        <taxon>Cheilostomatida</taxon>
        <taxon>Flustrina</taxon>
        <taxon>Buguloidea</taxon>
        <taxon>Bugulidae</taxon>
        <taxon>Bugula</taxon>
    </lineage>
</organism>
<dbReference type="InterPro" id="IPR018039">
    <property type="entry name" value="IF_conserved"/>
</dbReference>
<dbReference type="SUPFAM" id="SSF64593">
    <property type="entry name" value="Intermediate filament protein, coiled coil region"/>
    <property type="match status" value="2"/>
</dbReference>
<feature type="compositionally biased region" description="Low complexity" evidence="7">
    <location>
        <begin position="427"/>
        <end position="444"/>
    </location>
</feature>
<dbReference type="Pfam" id="PF00932">
    <property type="entry name" value="LTD"/>
    <property type="match status" value="1"/>
</dbReference>
<dbReference type="Gene3D" id="1.20.5.1160">
    <property type="entry name" value="Vasodilator-stimulated phosphoprotein"/>
    <property type="match status" value="1"/>
</dbReference>
<dbReference type="GO" id="GO:0005200">
    <property type="term" value="F:structural constituent of cytoskeleton"/>
    <property type="evidence" value="ECO:0007669"/>
    <property type="project" value="TreeGrafter"/>
</dbReference>
<dbReference type="PROSITE" id="PS00226">
    <property type="entry name" value="IF_ROD_1"/>
    <property type="match status" value="1"/>
</dbReference>
<dbReference type="PROSITE" id="PS51841">
    <property type="entry name" value="LTD"/>
    <property type="match status" value="1"/>
</dbReference>
<evidence type="ECO:0000256" key="5">
    <source>
        <dbReference type="RuleBase" id="RU000685"/>
    </source>
</evidence>
<dbReference type="Gene3D" id="2.60.40.1260">
    <property type="entry name" value="Lamin Tail domain"/>
    <property type="match status" value="1"/>
</dbReference>
<comment type="subcellular location">
    <subcellularLocation>
        <location evidence="1">Nucleus</location>
    </subcellularLocation>
</comment>
<feature type="coiled-coil region" evidence="6">
    <location>
        <begin position="52"/>
        <end position="220"/>
    </location>
</feature>
<evidence type="ECO:0000256" key="7">
    <source>
        <dbReference type="SAM" id="MobiDB-lite"/>
    </source>
</evidence>
<keyword evidence="11" id="KW-1185">Reference proteome</keyword>
<dbReference type="InterPro" id="IPR001322">
    <property type="entry name" value="Lamin_tail_dom"/>
</dbReference>
<dbReference type="Gene3D" id="1.20.5.170">
    <property type="match status" value="1"/>
</dbReference>
<feature type="compositionally biased region" description="Polar residues" evidence="7">
    <location>
        <begin position="398"/>
        <end position="408"/>
    </location>
</feature>
<dbReference type="SMART" id="SM01391">
    <property type="entry name" value="Filament"/>
    <property type="match status" value="1"/>
</dbReference>
<evidence type="ECO:0000256" key="2">
    <source>
        <dbReference type="ARBA" id="ARBA00022754"/>
    </source>
</evidence>
<reference evidence="10" key="1">
    <citation type="submission" date="2020-06" db="EMBL/GenBank/DDBJ databases">
        <title>Draft genome of Bugula neritina, a colonial animal packing powerful symbionts and potential medicines.</title>
        <authorList>
            <person name="Rayko M."/>
        </authorList>
    </citation>
    <scope>NUCLEOTIDE SEQUENCE [LARGE SCALE GENOMIC DNA]</scope>
    <source>
        <strain evidence="10">Kwan_BN1</strain>
    </source>
</reference>
<dbReference type="OrthoDB" id="102442at2759"/>
<evidence type="ECO:0000313" key="11">
    <source>
        <dbReference type="Proteomes" id="UP000593567"/>
    </source>
</evidence>
<feature type="region of interest" description="Disordered" evidence="7">
    <location>
        <begin position="1"/>
        <end position="35"/>
    </location>
</feature>
<dbReference type="SUPFAM" id="SSF90257">
    <property type="entry name" value="Myosin rod fragments"/>
    <property type="match status" value="1"/>
</dbReference>
<keyword evidence="2 5" id="KW-0403">Intermediate filament</keyword>
<keyword evidence="3 6" id="KW-0175">Coiled coil</keyword>
<protein>
    <submittedName>
        <fullName evidence="10">LMNB1</fullName>
    </submittedName>
</protein>
<sequence>MYLNRMATKQVKKTVTTRTFTSSGSSSTSGSPSRLATRLQEKDELTTLNDRLAAYIDHIRSLESDNEKLTLQVQMYEETTRREVDNVKALYEKELAAARKLVDELSKENAKLSVNVGTYKSEAEEWMRKYHKKDRELSALSKKFADLEAVVADLESKLSTAISEKEKWQIEYGKLKGEISDLERQLASARKQLEEETLQKVDLENRVQSLKEELAFKAQLYQSEINETRTRMEISMDEVDTRAQREYEHKLEEALFDFRKQHDVDMKRYREEIECMYESKIAGLQQELQQSDGLDEKARIEINAYRSRISELQSQISKLTNQNANLEARVATLESDLAAEKDRFSSMYAAKEREIRMLREQIDLQMREYQDLLDIKVSLDLEIAAYRKLLEGEEERLNISQSTSQSEVKVTPRKRKRDEVDADSYVQETQTSQGYSSSGRSSGAVEVSEVDENGKFVKVKNISDKTVALGGYKIIHKAGDDETDYKFHRSAKLAPGEIATVCFYLC</sequence>
<keyword evidence="4" id="KW-0539">Nucleus</keyword>
<gene>
    <name evidence="10" type="ORF">EB796_023237</name>
</gene>
<dbReference type="PROSITE" id="PS51842">
    <property type="entry name" value="IF_ROD_2"/>
    <property type="match status" value="1"/>
</dbReference>
<dbReference type="EMBL" id="VXIV02003309">
    <property type="protein sequence ID" value="KAF6018464.1"/>
    <property type="molecule type" value="Genomic_DNA"/>
</dbReference>
<dbReference type="GO" id="GO:0007097">
    <property type="term" value="P:nuclear migration"/>
    <property type="evidence" value="ECO:0007669"/>
    <property type="project" value="TreeGrafter"/>
</dbReference>
<dbReference type="InterPro" id="IPR039008">
    <property type="entry name" value="IF_rod_dom"/>
</dbReference>
<feature type="domain" description="IF rod" evidence="9">
    <location>
        <begin position="41"/>
        <end position="397"/>
    </location>
</feature>
<evidence type="ECO:0000259" key="8">
    <source>
        <dbReference type="PROSITE" id="PS51841"/>
    </source>
</evidence>
<dbReference type="AlphaFoldDB" id="A0A7J7IYI7"/>
<dbReference type="GO" id="GO:0031507">
    <property type="term" value="P:heterochromatin formation"/>
    <property type="evidence" value="ECO:0007669"/>
    <property type="project" value="TreeGrafter"/>
</dbReference>
<comment type="caution">
    <text evidence="10">The sequence shown here is derived from an EMBL/GenBank/DDBJ whole genome shotgun (WGS) entry which is preliminary data.</text>
</comment>
<evidence type="ECO:0000313" key="10">
    <source>
        <dbReference type="EMBL" id="KAF6018464.1"/>
    </source>
</evidence>
<dbReference type="PANTHER" id="PTHR45721:SF11">
    <property type="entry name" value="LAMIN DM0-RELATED"/>
    <property type="match status" value="1"/>
</dbReference>
<comment type="similarity">
    <text evidence="5">Belongs to the intermediate filament family.</text>
</comment>